<evidence type="ECO:0000313" key="6">
    <source>
        <dbReference type="Proteomes" id="UP000317243"/>
    </source>
</evidence>
<dbReference type="CDD" id="cd15482">
    <property type="entry name" value="Sialidase_non-viral"/>
    <property type="match status" value="1"/>
</dbReference>
<dbReference type="Gene3D" id="2.120.10.10">
    <property type="match status" value="1"/>
</dbReference>
<dbReference type="RefSeq" id="WP_197441083.1">
    <property type="nucleotide sequence ID" value="NZ_SIHI01000001.1"/>
</dbReference>
<dbReference type="SUPFAM" id="SSF50939">
    <property type="entry name" value="Sialidases"/>
    <property type="match status" value="1"/>
</dbReference>
<reference evidence="5 6" key="1">
    <citation type="submission" date="2019-02" db="EMBL/GenBank/DDBJ databases">
        <title>Deep-cultivation of Planctomycetes and their phenomic and genomic characterization uncovers novel biology.</title>
        <authorList>
            <person name="Wiegand S."/>
            <person name="Jogler M."/>
            <person name="Boedeker C."/>
            <person name="Pinto D."/>
            <person name="Vollmers J."/>
            <person name="Rivas-Marin E."/>
            <person name="Kohn T."/>
            <person name="Peeters S.H."/>
            <person name="Heuer A."/>
            <person name="Rast P."/>
            <person name="Oberbeckmann S."/>
            <person name="Bunk B."/>
            <person name="Jeske O."/>
            <person name="Meyerdierks A."/>
            <person name="Storesund J.E."/>
            <person name="Kallscheuer N."/>
            <person name="Luecker S."/>
            <person name="Lage O.M."/>
            <person name="Pohl T."/>
            <person name="Merkel B.J."/>
            <person name="Hornburger P."/>
            <person name="Mueller R.-W."/>
            <person name="Bruemmer F."/>
            <person name="Labrenz M."/>
            <person name="Spormann A.M."/>
            <person name="Op Den Camp H."/>
            <person name="Overmann J."/>
            <person name="Amann R."/>
            <person name="Jetten M.S.M."/>
            <person name="Mascher T."/>
            <person name="Medema M.H."/>
            <person name="Devos D.P."/>
            <person name="Kaster A.-K."/>
            <person name="Ovreas L."/>
            <person name="Rohde M."/>
            <person name="Galperin M.Y."/>
            <person name="Jogler C."/>
        </authorList>
    </citation>
    <scope>NUCLEOTIDE SEQUENCE [LARGE SCALE GENOMIC DNA]</scope>
    <source>
        <strain evidence="5 6">KOR42</strain>
    </source>
</reference>
<keyword evidence="5" id="KW-0378">Hydrolase</keyword>
<comment type="catalytic activity">
    <reaction evidence="1">
        <text>Hydrolysis of alpha-(2-&gt;3)-, alpha-(2-&gt;6)-, alpha-(2-&gt;8)- glycosidic linkages of terminal sialic acid residues in oligosaccharides, glycoproteins, glycolipids, colominic acid and synthetic substrates.</text>
        <dbReference type="EC" id="3.2.1.18"/>
    </reaction>
</comment>
<accession>A0A5C5X8S3</accession>
<dbReference type="EC" id="3.2.1.18" evidence="3"/>
<comment type="caution">
    <text evidence="5">The sequence shown here is derived from an EMBL/GenBank/DDBJ whole genome shotgun (WGS) entry which is preliminary data.</text>
</comment>
<keyword evidence="5" id="KW-0326">Glycosidase</keyword>
<evidence type="ECO:0000256" key="2">
    <source>
        <dbReference type="ARBA" id="ARBA00009348"/>
    </source>
</evidence>
<dbReference type="InterPro" id="IPR026856">
    <property type="entry name" value="Sialidase_fam"/>
</dbReference>
<feature type="domain" description="Sialidase" evidence="4">
    <location>
        <begin position="53"/>
        <end position="362"/>
    </location>
</feature>
<dbReference type="GO" id="GO:0004308">
    <property type="term" value="F:exo-alpha-sialidase activity"/>
    <property type="evidence" value="ECO:0007669"/>
    <property type="project" value="UniProtKB-EC"/>
</dbReference>
<comment type="similarity">
    <text evidence="2">Belongs to the glycosyl hydrolase 33 family.</text>
</comment>
<evidence type="ECO:0000256" key="1">
    <source>
        <dbReference type="ARBA" id="ARBA00000427"/>
    </source>
</evidence>
<evidence type="ECO:0000259" key="4">
    <source>
        <dbReference type="Pfam" id="PF13088"/>
    </source>
</evidence>
<dbReference type="GO" id="GO:0009313">
    <property type="term" value="P:oligosaccharide catabolic process"/>
    <property type="evidence" value="ECO:0007669"/>
    <property type="project" value="TreeGrafter"/>
</dbReference>
<sequence>MLRLTTVILFALTVIPLQLQSVDAAEQRSTVFEAGTEGYKIYRIPAIIRAANGDLLAFCEARAGGDASEIDLVMKRSSDGGQTWGDLKVVQAREQFESLYPDVPVTVGNPAPVVDLLDPEHPGRIWLPFTVENDRVFVTHSDDHGETWSDPRDITESAKLPTWGWYATGPVHSIQLKWGAKKGRLLIPCDHRLGDDGEDRGPNGIHVVYSDDHGKTWKLGAIDDTYHDGLNSNETAAVELSNGRVYFNTRDQNGEARGTRGDGYSDDGGESFLPTQSVQYLYLRPSPPILDPPVVQCSLLRAASIRDDDPQNVILFAGPDEDGPSGKGRSDLRIRYTTDETKTWNDGLMLHEGPAAYSDMVMIAPEKEDVGVIFECGDSGNSAYQRIDFVRVPLSEVLND</sequence>
<dbReference type="InterPro" id="IPR036278">
    <property type="entry name" value="Sialidase_sf"/>
</dbReference>
<gene>
    <name evidence="5" type="primary">nedA</name>
    <name evidence="5" type="ORF">KOR42_25080</name>
</gene>
<evidence type="ECO:0000256" key="3">
    <source>
        <dbReference type="ARBA" id="ARBA00012733"/>
    </source>
</evidence>
<dbReference type="GO" id="GO:0016020">
    <property type="term" value="C:membrane"/>
    <property type="evidence" value="ECO:0007669"/>
    <property type="project" value="TreeGrafter"/>
</dbReference>
<dbReference type="InterPro" id="IPR011040">
    <property type="entry name" value="Sialidase"/>
</dbReference>
<dbReference type="Proteomes" id="UP000317243">
    <property type="component" value="Unassembled WGS sequence"/>
</dbReference>
<evidence type="ECO:0000313" key="5">
    <source>
        <dbReference type="EMBL" id="TWT59119.1"/>
    </source>
</evidence>
<dbReference type="PANTHER" id="PTHR10628:SF30">
    <property type="entry name" value="EXO-ALPHA-SIALIDASE"/>
    <property type="match status" value="1"/>
</dbReference>
<protein>
    <recommendedName>
        <fullName evidence="3">exo-alpha-sialidase</fullName>
        <ecNumber evidence="3">3.2.1.18</ecNumber>
    </recommendedName>
</protein>
<name>A0A5C5X8S3_9PLAN</name>
<dbReference type="EMBL" id="SIHI01000001">
    <property type="protein sequence ID" value="TWT59119.1"/>
    <property type="molecule type" value="Genomic_DNA"/>
</dbReference>
<dbReference type="GO" id="GO:0006689">
    <property type="term" value="P:ganglioside catabolic process"/>
    <property type="evidence" value="ECO:0007669"/>
    <property type="project" value="TreeGrafter"/>
</dbReference>
<dbReference type="AlphaFoldDB" id="A0A5C5X8S3"/>
<proteinExistence type="inferred from homology"/>
<organism evidence="5 6">
    <name type="scientific">Thalassoglobus neptunius</name>
    <dbReference type="NCBI Taxonomy" id="1938619"/>
    <lineage>
        <taxon>Bacteria</taxon>
        <taxon>Pseudomonadati</taxon>
        <taxon>Planctomycetota</taxon>
        <taxon>Planctomycetia</taxon>
        <taxon>Planctomycetales</taxon>
        <taxon>Planctomycetaceae</taxon>
        <taxon>Thalassoglobus</taxon>
    </lineage>
</organism>
<dbReference type="PANTHER" id="PTHR10628">
    <property type="entry name" value="SIALIDASE"/>
    <property type="match status" value="1"/>
</dbReference>
<keyword evidence="6" id="KW-1185">Reference proteome</keyword>
<dbReference type="Pfam" id="PF13088">
    <property type="entry name" value="BNR_2"/>
    <property type="match status" value="1"/>
</dbReference>
<dbReference type="GO" id="GO:0005737">
    <property type="term" value="C:cytoplasm"/>
    <property type="evidence" value="ECO:0007669"/>
    <property type="project" value="TreeGrafter"/>
</dbReference>